<name>A0ACB6ZSC0_THEGA</name>
<keyword evidence="2" id="KW-1185">Reference proteome</keyword>
<organism evidence="1 2">
    <name type="scientific">Thelephora ganbajun</name>
    <name type="common">Ganba fungus</name>
    <dbReference type="NCBI Taxonomy" id="370292"/>
    <lineage>
        <taxon>Eukaryota</taxon>
        <taxon>Fungi</taxon>
        <taxon>Dikarya</taxon>
        <taxon>Basidiomycota</taxon>
        <taxon>Agaricomycotina</taxon>
        <taxon>Agaricomycetes</taxon>
        <taxon>Thelephorales</taxon>
        <taxon>Thelephoraceae</taxon>
        <taxon>Thelephora</taxon>
    </lineage>
</organism>
<dbReference type="EMBL" id="MU117969">
    <property type="protein sequence ID" value="KAF9652432.1"/>
    <property type="molecule type" value="Genomic_DNA"/>
</dbReference>
<reference evidence="1" key="2">
    <citation type="journal article" date="2020" name="Nat. Commun.">
        <title>Large-scale genome sequencing of mycorrhizal fungi provides insights into the early evolution of symbiotic traits.</title>
        <authorList>
            <person name="Miyauchi S."/>
            <person name="Kiss E."/>
            <person name="Kuo A."/>
            <person name="Drula E."/>
            <person name="Kohler A."/>
            <person name="Sanchez-Garcia M."/>
            <person name="Morin E."/>
            <person name="Andreopoulos B."/>
            <person name="Barry K.W."/>
            <person name="Bonito G."/>
            <person name="Buee M."/>
            <person name="Carver A."/>
            <person name="Chen C."/>
            <person name="Cichocki N."/>
            <person name="Clum A."/>
            <person name="Culley D."/>
            <person name="Crous P.W."/>
            <person name="Fauchery L."/>
            <person name="Girlanda M."/>
            <person name="Hayes R.D."/>
            <person name="Keri Z."/>
            <person name="LaButti K."/>
            <person name="Lipzen A."/>
            <person name="Lombard V."/>
            <person name="Magnuson J."/>
            <person name="Maillard F."/>
            <person name="Murat C."/>
            <person name="Nolan M."/>
            <person name="Ohm R.A."/>
            <person name="Pangilinan J."/>
            <person name="Pereira M.F."/>
            <person name="Perotto S."/>
            <person name="Peter M."/>
            <person name="Pfister S."/>
            <person name="Riley R."/>
            <person name="Sitrit Y."/>
            <person name="Stielow J.B."/>
            <person name="Szollosi G."/>
            <person name="Zifcakova L."/>
            <person name="Stursova M."/>
            <person name="Spatafora J.W."/>
            <person name="Tedersoo L."/>
            <person name="Vaario L.M."/>
            <person name="Yamada A."/>
            <person name="Yan M."/>
            <person name="Wang P."/>
            <person name="Xu J."/>
            <person name="Bruns T."/>
            <person name="Baldrian P."/>
            <person name="Vilgalys R."/>
            <person name="Dunand C."/>
            <person name="Henrissat B."/>
            <person name="Grigoriev I.V."/>
            <person name="Hibbett D."/>
            <person name="Nagy L.G."/>
            <person name="Martin F.M."/>
        </authorList>
    </citation>
    <scope>NUCLEOTIDE SEQUENCE</scope>
    <source>
        <strain evidence="1">P2</strain>
    </source>
</reference>
<reference evidence="1" key="1">
    <citation type="submission" date="2019-10" db="EMBL/GenBank/DDBJ databases">
        <authorList>
            <consortium name="DOE Joint Genome Institute"/>
            <person name="Kuo A."/>
            <person name="Miyauchi S."/>
            <person name="Kiss E."/>
            <person name="Drula E."/>
            <person name="Kohler A."/>
            <person name="Sanchez-Garcia M."/>
            <person name="Andreopoulos B."/>
            <person name="Barry K.W."/>
            <person name="Bonito G."/>
            <person name="Buee M."/>
            <person name="Carver A."/>
            <person name="Chen C."/>
            <person name="Cichocki N."/>
            <person name="Clum A."/>
            <person name="Culley D."/>
            <person name="Crous P.W."/>
            <person name="Fauchery L."/>
            <person name="Girlanda M."/>
            <person name="Hayes R."/>
            <person name="Keri Z."/>
            <person name="Labutti K."/>
            <person name="Lipzen A."/>
            <person name="Lombard V."/>
            <person name="Magnuson J."/>
            <person name="Maillard F."/>
            <person name="Morin E."/>
            <person name="Murat C."/>
            <person name="Nolan M."/>
            <person name="Ohm R."/>
            <person name="Pangilinan J."/>
            <person name="Pereira M."/>
            <person name="Perotto S."/>
            <person name="Peter M."/>
            <person name="Riley R."/>
            <person name="Sitrit Y."/>
            <person name="Stielow B."/>
            <person name="Szollosi G."/>
            <person name="Zifcakova L."/>
            <person name="Stursova M."/>
            <person name="Spatafora J.W."/>
            <person name="Tedersoo L."/>
            <person name="Vaario L.-M."/>
            <person name="Yamada A."/>
            <person name="Yan M."/>
            <person name="Wang P."/>
            <person name="Xu J."/>
            <person name="Bruns T."/>
            <person name="Baldrian P."/>
            <person name="Vilgalys R."/>
            <person name="Henrissat B."/>
            <person name="Grigoriev I.V."/>
            <person name="Hibbett D."/>
            <person name="Nagy L.G."/>
            <person name="Martin F.M."/>
        </authorList>
    </citation>
    <scope>NUCLEOTIDE SEQUENCE</scope>
    <source>
        <strain evidence="1">P2</strain>
    </source>
</reference>
<dbReference type="Proteomes" id="UP000886501">
    <property type="component" value="Unassembled WGS sequence"/>
</dbReference>
<evidence type="ECO:0000313" key="1">
    <source>
        <dbReference type="EMBL" id="KAF9652432.1"/>
    </source>
</evidence>
<gene>
    <name evidence="1" type="ORF">BDM02DRAFT_3109464</name>
</gene>
<sequence>MANTQLPNELWLRIFEDNTDVLDRHDLSIIVRTCKTFYDLAIKNLYRHVVWKNPISLIHCLDFLRRVRELNEESLVLPRSLTIGVSRMSMNGQSAAVEEDGRVIPARRGRRTPATQMERRDFTSFAVLESGDTAYDFRIPLFASAPLYESMLDLTKLLVSLRELTFTNTVLPDTIHALLHQFPNLRKLHLEMCVIPPAALGANVDHSVLPITELTLRSLYYVIDVLHQPDQELVNLNPTEVFGLAGAQSLETLHIDTTARIFTLFTRPAAPPVPPNLKRLFLHRPKLTKNDCRLSSVGPVTRRVHENASLMLSISLFLTGAPKIESISTCFAFSDANFQMQLVQAQYFETEHLKEFSGPISSLNFPPLTVARNLKAVHFIDDKSAFLLNAQKFADDFEQLEVLSLQITTPWDDEVVLAACSVFPNVLRIRIEYSGPGPNDNFIVSLGPHVLTNMKRLHTFQLFETNGRLPVITDDVWEDDWTNEAMLKTLILPWNKYCRQLREVQLVDGYLWRRAHEKDSWTQRFFPPETDENIWKTSVF</sequence>
<accession>A0ACB6ZSC0</accession>
<comment type="caution">
    <text evidence="1">The sequence shown here is derived from an EMBL/GenBank/DDBJ whole genome shotgun (WGS) entry which is preliminary data.</text>
</comment>
<evidence type="ECO:0000313" key="2">
    <source>
        <dbReference type="Proteomes" id="UP000886501"/>
    </source>
</evidence>
<protein>
    <submittedName>
        <fullName evidence="1">Uncharacterized protein</fullName>
    </submittedName>
</protein>
<proteinExistence type="predicted"/>